<accession>T1JXG3</accession>
<keyword evidence="2" id="KW-1185">Reference proteome</keyword>
<dbReference type="EnsemblMetazoa" id="tetur02g11840.1">
    <property type="protein sequence ID" value="tetur02g11840.1"/>
    <property type="gene ID" value="tetur02g11840"/>
</dbReference>
<protein>
    <submittedName>
        <fullName evidence="1">Uncharacterized protein</fullName>
    </submittedName>
</protein>
<organism evidence="1 2">
    <name type="scientific">Tetranychus urticae</name>
    <name type="common">Two-spotted spider mite</name>
    <dbReference type="NCBI Taxonomy" id="32264"/>
    <lineage>
        <taxon>Eukaryota</taxon>
        <taxon>Metazoa</taxon>
        <taxon>Ecdysozoa</taxon>
        <taxon>Arthropoda</taxon>
        <taxon>Chelicerata</taxon>
        <taxon>Arachnida</taxon>
        <taxon>Acari</taxon>
        <taxon>Acariformes</taxon>
        <taxon>Trombidiformes</taxon>
        <taxon>Prostigmata</taxon>
        <taxon>Eleutherengona</taxon>
        <taxon>Raphignathae</taxon>
        <taxon>Tetranychoidea</taxon>
        <taxon>Tetranychidae</taxon>
        <taxon>Tetranychus</taxon>
    </lineage>
</organism>
<dbReference type="HOGENOM" id="CLU_2852529_0_0_1"/>
<sequence>MHHLKEPLVYEEILLATRCDVIGTQPLSHHGIAGVEVLLGPDNKPARYLKEWRATDTHQISVEPE</sequence>
<dbReference type="EMBL" id="CAEY01000828">
    <property type="status" value="NOT_ANNOTATED_CDS"/>
    <property type="molecule type" value="Genomic_DNA"/>
</dbReference>
<name>T1JXG3_TETUR</name>
<proteinExistence type="predicted"/>
<dbReference type="Proteomes" id="UP000015104">
    <property type="component" value="Unassembled WGS sequence"/>
</dbReference>
<reference evidence="2" key="1">
    <citation type="submission" date="2011-08" db="EMBL/GenBank/DDBJ databases">
        <authorList>
            <person name="Rombauts S."/>
        </authorList>
    </citation>
    <scope>NUCLEOTIDE SEQUENCE</scope>
    <source>
        <strain evidence="2">London</strain>
    </source>
</reference>
<evidence type="ECO:0000313" key="2">
    <source>
        <dbReference type="Proteomes" id="UP000015104"/>
    </source>
</evidence>
<dbReference type="AlphaFoldDB" id="T1JXG3"/>
<reference evidence="1" key="2">
    <citation type="submission" date="2015-06" db="UniProtKB">
        <authorList>
            <consortium name="EnsemblMetazoa"/>
        </authorList>
    </citation>
    <scope>IDENTIFICATION</scope>
</reference>
<evidence type="ECO:0000313" key="1">
    <source>
        <dbReference type="EnsemblMetazoa" id="tetur02g11840.1"/>
    </source>
</evidence>